<feature type="transmembrane region" description="Helical" evidence="2">
    <location>
        <begin position="621"/>
        <end position="643"/>
    </location>
</feature>
<dbReference type="Gene3D" id="3.30.70.1320">
    <property type="entry name" value="Multidrug efflux transporter AcrB pore domain like"/>
    <property type="match status" value="1"/>
</dbReference>
<dbReference type="PANTHER" id="PTHR32063">
    <property type="match status" value="1"/>
</dbReference>
<dbReference type="OrthoDB" id="9806532at2"/>
<dbReference type="SUPFAM" id="SSF82714">
    <property type="entry name" value="Multidrug efflux transporter AcrB TolC docking domain, DN and DC subdomains"/>
    <property type="match status" value="2"/>
</dbReference>
<feature type="transmembrane region" description="Helical" evidence="2">
    <location>
        <begin position="389"/>
        <end position="411"/>
    </location>
</feature>
<feature type="transmembrane region" description="Helical" evidence="2">
    <location>
        <begin position="977"/>
        <end position="999"/>
    </location>
</feature>
<evidence type="ECO:0000256" key="1">
    <source>
        <dbReference type="SAM" id="MobiDB-lite"/>
    </source>
</evidence>
<dbReference type="SUPFAM" id="SSF82866">
    <property type="entry name" value="Multidrug efflux transporter AcrB transmembrane domain"/>
    <property type="match status" value="2"/>
</dbReference>
<feature type="transmembrane region" description="Helical" evidence="2">
    <location>
        <begin position="335"/>
        <end position="353"/>
    </location>
</feature>
<dbReference type="PRINTS" id="PR00702">
    <property type="entry name" value="ACRIFLAVINRP"/>
</dbReference>
<dbReference type="Gene3D" id="3.30.2090.10">
    <property type="entry name" value="Multidrug efflux transporter AcrB TolC docking domain, DN and DC subdomains"/>
    <property type="match status" value="2"/>
</dbReference>
<feature type="region of interest" description="Disordered" evidence="1">
    <location>
        <begin position="1128"/>
        <end position="1168"/>
    </location>
</feature>
<organism evidence="3 4">
    <name type="scientific">Pleomorphomonas diazotrophica</name>
    <dbReference type="NCBI Taxonomy" id="1166257"/>
    <lineage>
        <taxon>Bacteria</taxon>
        <taxon>Pseudomonadati</taxon>
        <taxon>Pseudomonadota</taxon>
        <taxon>Alphaproteobacteria</taxon>
        <taxon>Hyphomicrobiales</taxon>
        <taxon>Pleomorphomonadaceae</taxon>
        <taxon>Pleomorphomonas</taxon>
    </lineage>
</organism>
<dbReference type="GO" id="GO:0042910">
    <property type="term" value="F:xenobiotic transmembrane transporter activity"/>
    <property type="evidence" value="ECO:0007669"/>
    <property type="project" value="TreeGrafter"/>
</dbReference>
<dbReference type="Gene3D" id="3.30.70.1440">
    <property type="entry name" value="Multidrug efflux transporter AcrB pore domain"/>
    <property type="match status" value="1"/>
</dbReference>
<dbReference type="Proteomes" id="UP000233491">
    <property type="component" value="Unassembled WGS sequence"/>
</dbReference>
<feature type="transmembrane region" description="Helical" evidence="2">
    <location>
        <begin position="950"/>
        <end position="970"/>
    </location>
</feature>
<feature type="transmembrane region" description="Helical" evidence="2">
    <location>
        <begin position="1079"/>
        <end position="1106"/>
    </location>
</feature>
<dbReference type="Gene3D" id="3.30.70.1430">
    <property type="entry name" value="Multidrug efflux transporter AcrB pore domain"/>
    <property type="match status" value="2"/>
</dbReference>
<dbReference type="AlphaFoldDB" id="A0A1I4UY88"/>
<dbReference type="SUPFAM" id="SSF82693">
    <property type="entry name" value="Multidrug efflux transporter AcrB pore domain, PN1, PN2, PC1 and PC2 subdomains"/>
    <property type="match status" value="3"/>
</dbReference>
<keyword evidence="2" id="KW-0472">Membrane</keyword>
<keyword evidence="2" id="KW-1133">Transmembrane helix</keyword>
<feature type="transmembrane region" description="Helical" evidence="2">
    <location>
        <begin position="516"/>
        <end position="533"/>
    </location>
</feature>
<evidence type="ECO:0000256" key="2">
    <source>
        <dbReference type="SAM" id="Phobius"/>
    </source>
</evidence>
<evidence type="ECO:0000313" key="3">
    <source>
        <dbReference type="EMBL" id="PKR89711.1"/>
    </source>
</evidence>
<feature type="transmembrane region" description="Helical" evidence="2">
    <location>
        <begin position="1049"/>
        <end position="1067"/>
    </location>
</feature>
<keyword evidence="4" id="KW-1185">Reference proteome</keyword>
<name>A0A1I4UY88_9HYPH</name>
<dbReference type="GO" id="GO:0005886">
    <property type="term" value="C:plasma membrane"/>
    <property type="evidence" value="ECO:0007669"/>
    <property type="project" value="TreeGrafter"/>
</dbReference>
<dbReference type="Gene3D" id="1.20.1640.10">
    <property type="entry name" value="Multidrug efflux transporter AcrB transmembrane domain"/>
    <property type="match status" value="4"/>
</dbReference>
<feature type="transmembrane region" description="Helical" evidence="2">
    <location>
        <begin position="360"/>
        <end position="377"/>
    </location>
</feature>
<accession>A0A1I4UY88</accession>
<feature type="transmembrane region" description="Helical" evidence="2">
    <location>
        <begin position="463"/>
        <end position="481"/>
    </location>
</feature>
<evidence type="ECO:0000313" key="4">
    <source>
        <dbReference type="Proteomes" id="UP000233491"/>
    </source>
</evidence>
<dbReference type="InterPro" id="IPR001036">
    <property type="entry name" value="Acrflvin-R"/>
</dbReference>
<proteinExistence type="predicted"/>
<dbReference type="Pfam" id="PF00873">
    <property type="entry name" value="ACR_tran"/>
    <property type="match status" value="2"/>
</dbReference>
<reference evidence="3 4" key="1">
    <citation type="submission" date="2017-12" db="EMBL/GenBank/DDBJ databases">
        <title>Anaerobic carbon monoxide metabolism by Pleomorphomonas carboxyditropha sp. nov., a new mesophilic hydrogenogenic carboxidotroph.</title>
        <authorList>
            <person name="Esquivel-Elizondo S."/>
            <person name="Krajmalnik-Brown R."/>
        </authorList>
    </citation>
    <scope>NUCLEOTIDE SEQUENCE [LARGE SCALE GENOMIC DNA]</scope>
    <source>
        <strain evidence="3 4">R5-392</strain>
    </source>
</reference>
<protein>
    <submittedName>
        <fullName evidence="3">AcrB/AcrD/AcrF family protein</fullName>
    </submittedName>
</protein>
<comment type="caution">
    <text evidence="3">The sequence shown here is derived from an EMBL/GenBank/DDBJ whole genome shotgun (WGS) entry which is preliminary data.</text>
</comment>
<dbReference type="EMBL" id="PJNW01000004">
    <property type="protein sequence ID" value="PKR89711.1"/>
    <property type="molecule type" value="Genomic_DNA"/>
</dbReference>
<feature type="transmembrane region" description="Helical" evidence="2">
    <location>
        <begin position="564"/>
        <end position="582"/>
    </location>
</feature>
<sequence length="1168" mass="125007">MNWNFSAWAIRNPVPPILLFVCLIALGLYSFAKLPITMMPNIDLPLVQVTVSDSGSAPSELETQVTKPVEDALAGIAGVRHIMSTVTDGASSTVVEFNLEVATDRAVNDVKDAIAEIRGDLPGSIEEPIIRRIDVEGQAIITYAAASPAMTPEELSWFVDDKVIRDLQTVKGVGRVERMGGVKREIQVQIDPDRLMALGITAAQVNQALKSVNIDLSGGKGEVGGQTQAVRTLASARSLADLAATRLPLGDGRDIRLSDVGKVVDHWAEPKSFARLDGRPSVAFAIYRAKGASDATVSDGARVVIDKLSKEYPDVSMSRIDDSTEQTYNSFENSMKTLIEGALLAVVVVLLFLRDIRATIISAIALPLSAIPTFFALDMLGFSLNMVSLLGITLVTGILVDDAIVEIENIVRHIRTGKKPYRASVEAADEIGLAVIAISTTIIAIFSPVSFMGGIPGQYFKQFGLTVAIAVFFSLLTARLITPMLAAYFMKTPYTGDGEDGRPVYRGFARTALRRIIWFAPLGALAFFAINWLRDSGPLSESSGIFEGVDATVDFLTRSGAEMTALWMAVGVVFLAIFSAWLTRPHPEEHEGGPFVRAYVGFLRATLWSPKVRVRGHVMSLPVMPIVTIIACLATFVFAMGLASNLPTELMPDEDQARIVTSIELPPGSTLDDTQMVTDAINERLHVFPEVKSVFVMGGTSPTGTLETRRASLIVNLVPRTERERTQKMVERDVQAVLTSIPDIRFYYVNERGDREATVGVLGKDGEAVAKAAAALENDMRADPMFSNPSALSSFARPEIRVTPRPDVASELGVSTDALSQTLRVATVGDSDSNLAKFNDGGRQIPVRVQLDTAARGNIETLAALKIPTASGTPVPLSAVADISFGQGPSTIDRWDRERLVKVGSDMMPGFTSGQGLERINALPAVKAFPAGVTIQNTGDAEIQAEIFEAFAVAMVSGLTIVFIVLILLFNSVFQPITILGSIPLSVGGVVAALMLTGFAVSMPVIIGVLMLMGIVTKNAIMLVDFAVEREKHGLSETEAIIDAGRKRARPIVMTTIAMVAGMYPAAHGGGQGSEFMAPMAIAVIGGLLVSTVLSLVFIPSLYLMINRANRVLAWAFGKVAAPNASDEAEMEAEAHPPAPVRPHLVSTTPVGPRPKLLGPDGMPIAAE</sequence>
<dbReference type="RefSeq" id="WP_101288512.1">
    <property type="nucleotide sequence ID" value="NZ_FOUQ01000009.1"/>
</dbReference>
<keyword evidence="2" id="KW-0812">Transmembrane</keyword>
<dbReference type="InterPro" id="IPR027463">
    <property type="entry name" value="AcrB_DN_DC_subdom"/>
</dbReference>
<feature type="transmembrane region" description="Helical" evidence="2">
    <location>
        <begin position="431"/>
        <end position="451"/>
    </location>
</feature>
<gene>
    <name evidence="3" type="ORF">CXZ10_07375</name>
</gene>
<dbReference type="PANTHER" id="PTHR32063:SF77">
    <property type="entry name" value="ACR FAMILY TRANSPORT PROTEIN"/>
    <property type="match status" value="1"/>
</dbReference>
<feature type="transmembrane region" description="Helical" evidence="2">
    <location>
        <begin position="1005"/>
        <end position="1028"/>
    </location>
</feature>